<protein>
    <submittedName>
        <fullName evidence="2">Nitrate reductase delta subunit</fullName>
    </submittedName>
</protein>
<dbReference type="OrthoDB" id="3173687at2"/>
<evidence type="ECO:0000256" key="1">
    <source>
        <dbReference type="ARBA" id="ARBA00023186"/>
    </source>
</evidence>
<dbReference type="PANTHER" id="PTHR34227:SF1">
    <property type="entry name" value="DIMETHYL SULFOXIDE REDUCTASE CHAPERONE-RELATED"/>
    <property type="match status" value="1"/>
</dbReference>
<accession>U2TXA6</accession>
<dbReference type="SUPFAM" id="SSF89155">
    <property type="entry name" value="TorD-like"/>
    <property type="match status" value="1"/>
</dbReference>
<name>U2TXA6_9ACTN</name>
<sequence length="234" mass="26440">MDERIFMEVSSMQAVGERPELYQLMGLLFRQEPTRETGIVLAGLLVGDYFPLERVDVSGEMGELASSLATSRRQLIETLSARGEEAFAEVLGREYYELFFDPAGIKVSLWESSYVNDDQMLFQAPNWQTKESYRSHGFELANANFPGDHLSTELDFLHLLCERETGLGWPEAPSTGELGRILDDHLDFLNEHPLSWLPALCRGLEDSRSTIYLALAGMTLDACRLDAELVRRGR</sequence>
<gene>
    <name evidence="2" type="ORF">HMPREF1316_2548</name>
</gene>
<dbReference type="AlphaFoldDB" id="U2TXA6"/>
<dbReference type="PATRIC" id="fig|1125712.3.peg.34"/>
<keyword evidence="3" id="KW-1185">Reference proteome</keyword>
<dbReference type="Gene3D" id="1.10.3480.10">
    <property type="entry name" value="TorD-like"/>
    <property type="match status" value="1"/>
</dbReference>
<keyword evidence="1" id="KW-0143">Chaperone</keyword>
<dbReference type="PANTHER" id="PTHR34227">
    <property type="entry name" value="CHAPERONE PROTEIN YCDY"/>
    <property type="match status" value="1"/>
</dbReference>
<dbReference type="InterPro" id="IPR020945">
    <property type="entry name" value="DMSO/NO3_reduct_chaperone"/>
</dbReference>
<evidence type="ECO:0000313" key="2">
    <source>
        <dbReference type="EMBL" id="ERL10925.1"/>
    </source>
</evidence>
<evidence type="ECO:0000313" key="3">
    <source>
        <dbReference type="Proteomes" id="UP000016638"/>
    </source>
</evidence>
<organism evidence="2 3">
    <name type="scientific">Olsenella profusa F0195</name>
    <dbReference type="NCBI Taxonomy" id="1125712"/>
    <lineage>
        <taxon>Bacteria</taxon>
        <taxon>Bacillati</taxon>
        <taxon>Actinomycetota</taxon>
        <taxon>Coriobacteriia</taxon>
        <taxon>Coriobacteriales</taxon>
        <taxon>Atopobiaceae</taxon>
        <taxon>Olsenella</taxon>
    </lineage>
</organism>
<dbReference type="Proteomes" id="UP000016638">
    <property type="component" value="Unassembled WGS sequence"/>
</dbReference>
<dbReference type="Pfam" id="PF02613">
    <property type="entry name" value="Nitrate_red_del"/>
    <property type="match status" value="1"/>
</dbReference>
<comment type="caution">
    <text evidence="2">The sequence shown here is derived from an EMBL/GenBank/DDBJ whole genome shotgun (WGS) entry which is preliminary data.</text>
</comment>
<proteinExistence type="predicted"/>
<dbReference type="eggNOG" id="COG3381">
    <property type="taxonomic scope" value="Bacteria"/>
</dbReference>
<dbReference type="STRING" id="1125712.HMPREF1316_2548"/>
<dbReference type="InterPro" id="IPR050289">
    <property type="entry name" value="TorD/DmsD_chaperones"/>
</dbReference>
<dbReference type="InterPro" id="IPR036411">
    <property type="entry name" value="TorD-like_sf"/>
</dbReference>
<dbReference type="EMBL" id="AWEZ01000002">
    <property type="protein sequence ID" value="ERL10925.1"/>
    <property type="molecule type" value="Genomic_DNA"/>
</dbReference>
<reference evidence="2 3" key="1">
    <citation type="submission" date="2013-08" db="EMBL/GenBank/DDBJ databases">
        <authorList>
            <person name="Durkin A.S."/>
            <person name="Haft D.R."/>
            <person name="McCorrison J."/>
            <person name="Torralba M."/>
            <person name="Gillis M."/>
            <person name="Haft D.H."/>
            <person name="Methe B."/>
            <person name="Sutton G."/>
            <person name="Nelson K.E."/>
        </authorList>
    </citation>
    <scope>NUCLEOTIDE SEQUENCE [LARGE SCALE GENOMIC DNA]</scope>
    <source>
        <strain evidence="2 3">F0195</strain>
    </source>
</reference>